<dbReference type="Pfam" id="PF12833">
    <property type="entry name" value="HTH_18"/>
    <property type="match status" value="1"/>
</dbReference>
<feature type="domain" description="HTH araC/xylS-type" evidence="4">
    <location>
        <begin position="225"/>
        <end position="325"/>
    </location>
</feature>
<dbReference type="SUPFAM" id="SSF46689">
    <property type="entry name" value="Homeodomain-like"/>
    <property type="match status" value="2"/>
</dbReference>
<reference evidence="5 6" key="1">
    <citation type="journal article" date="2018" name="Int. J. Syst. Evol. Microbiol.">
        <title>Epidermidibacterium keratini gen. nov., sp. nov., a member of the family Sporichthyaceae, isolated from keratin epidermis.</title>
        <authorList>
            <person name="Lee D.G."/>
            <person name="Trujillo M.E."/>
            <person name="Kang S."/>
            <person name="Nam J.J."/>
            <person name="Kim Y.J."/>
        </authorList>
    </citation>
    <scope>NUCLEOTIDE SEQUENCE [LARGE SCALE GENOMIC DNA]</scope>
    <source>
        <strain evidence="5 6">EPI-7</strain>
    </source>
</reference>
<dbReference type="PANTHER" id="PTHR46796:SF12">
    <property type="entry name" value="HTH-TYPE DNA-BINDING TRANSCRIPTIONAL ACTIVATOR EUTR"/>
    <property type="match status" value="1"/>
</dbReference>
<dbReference type="PROSITE" id="PS00041">
    <property type="entry name" value="HTH_ARAC_FAMILY_1"/>
    <property type="match status" value="1"/>
</dbReference>
<dbReference type="OrthoDB" id="5464689at2"/>
<name>A0A7L4YNI8_9ACTN</name>
<dbReference type="RefSeq" id="WP_159545741.1">
    <property type="nucleotide sequence ID" value="NZ_CP047156.1"/>
</dbReference>
<dbReference type="InterPro" id="IPR050204">
    <property type="entry name" value="AraC_XylS_family_regulators"/>
</dbReference>
<evidence type="ECO:0000313" key="5">
    <source>
        <dbReference type="EMBL" id="QHC00851.1"/>
    </source>
</evidence>
<dbReference type="EMBL" id="CP047156">
    <property type="protein sequence ID" value="QHC00851.1"/>
    <property type="molecule type" value="Genomic_DNA"/>
</dbReference>
<sequence>MSTTPLDGHELVRTRDRDQVVSAVTKLITTHSMTVRPGGVFDAEINFVALSPSASDKAGLGFFAYGTAVEIHSDPSEVYAVNVPVRGRSAVEYAGRSFSATPHTAAILSTDGQTRMRWDRDYAVLTMTLGRDLMQRHLERLLGRPVARAPEFRPDVDLVSDSAGLVAHVRQIAQLERRMSGATIPATITGQLLSSVMTSMLVGQPHSYSDLLLQPDESASRRTVRAAIELMHDRVADDLTVIDIADLLHVGERSLQAAFRQELNTTPSRYLRGLRLDRVRELLQRPGTTASVSQIAADVGFYHHGRFAAAYRARFGEPPSQTVRDARPERSP</sequence>
<organism evidence="5 6">
    <name type="scientific">Epidermidibacterium keratini</name>
    <dbReference type="NCBI Taxonomy" id="1891644"/>
    <lineage>
        <taxon>Bacteria</taxon>
        <taxon>Bacillati</taxon>
        <taxon>Actinomycetota</taxon>
        <taxon>Actinomycetes</taxon>
        <taxon>Sporichthyales</taxon>
        <taxon>Sporichthyaceae</taxon>
        <taxon>Epidermidibacterium</taxon>
    </lineage>
</organism>
<proteinExistence type="predicted"/>
<dbReference type="PROSITE" id="PS01124">
    <property type="entry name" value="HTH_ARAC_FAMILY_2"/>
    <property type="match status" value="1"/>
</dbReference>
<dbReference type="Pfam" id="PF14525">
    <property type="entry name" value="AraC_binding_2"/>
    <property type="match status" value="1"/>
</dbReference>
<evidence type="ECO:0000259" key="4">
    <source>
        <dbReference type="PROSITE" id="PS01124"/>
    </source>
</evidence>
<keyword evidence="2" id="KW-0238">DNA-binding</keyword>
<keyword evidence="6" id="KW-1185">Reference proteome</keyword>
<evidence type="ECO:0000313" key="6">
    <source>
        <dbReference type="Proteomes" id="UP000463857"/>
    </source>
</evidence>
<evidence type="ECO:0000256" key="3">
    <source>
        <dbReference type="ARBA" id="ARBA00023163"/>
    </source>
</evidence>
<dbReference type="GO" id="GO:0003700">
    <property type="term" value="F:DNA-binding transcription factor activity"/>
    <property type="evidence" value="ECO:0007669"/>
    <property type="project" value="InterPro"/>
</dbReference>
<keyword evidence="3" id="KW-0804">Transcription</keyword>
<evidence type="ECO:0000256" key="1">
    <source>
        <dbReference type="ARBA" id="ARBA00023015"/>
    </source>
</evidence>
<keyword evidence="1" id="KW-0805">Transcription regulation</keyword>
<dbReference type="Gene3D" id="1.10.10.60">
    <property type="entry name" value="Homeodomain-like"/>
    <property type="match status" value="1"/>
</dbReference>
<dbReference type="InterPro" id="IPR018062">
    <property type="entry name" value="HTH_AraC-typ_CS"/>
</dbReference>
<dbReference type="Proteomes" id="UP000463857">
    <property type="component" value="Chromosome"/>
</dbReference>
<gene>
    <name evidence="5" type="ORF">EK0264_11530</name>
</gene>
<dbReference type="KEGG" id="eke:EK0264_11530"/>
<dbReference type="InParanoid" id="A0A7L4YNI8"/>
<dbReference type="PANTHER" id="PTHR46796">
    <property type="entry name" value="HTH-TYPE TRANSCRIPTIONAL ACTIVATOR RHAS-RELATED"/>
    <property type="match status" value="1"/>
</dbReference>
<dbReference type="InterPro" id="IPR018060">
    <property type="entry name" value="HTH_AraC"/>
</dbReference>
<evidence type="ECO:0000256" key="2">
    <source>
        <dbReference type="ARBA" id="ARBA00023125"/>
    </source>
</evidence>
<dbReference type="SMART" id="SM00342">
    <property type="entry name" value="HTH_ARAC"/>
    <property type="match status" value="1"/>
</dbReference>
<dbReference type="GO" id="GO:0043565">
    <property type="term" value="F:sequence-specific DNA binding"/>
    <property type="evidence" value="ECO:0007669"/>
    <property type="project" value="InterPro"/>
</dbReference>
<dbReference type="AlphaFoldDB" id="A0A7L4YNI8"/>
<accession>A0A7L4YNI8</accession>
<protein>
    <submittedName>
        <fullName evidence="5">Helix-turn-helix domain-containing protein</fullName>
    </submittedName>
</protein>
<dbReference type="InterPro" id="IPR035418">
    <property type="entry name" value="AraC-bd_2"/>
</dbReference>
<dbReference type="InterPro" id="IPR009057">
    <property type="entry name" value="Homeodomain-like_sf"/>
</dbReference>